<reference evidence="1" key="1">
    <citation type="journal article" date="2019" name="bioRxiv">
        <title>The Genome of the Zebra Mussel, Dreissena polymorpha: A Resource for Invasive Species Research.</title>
        <authorList>
            <person name="McCartney M.A."/>
            <person name="Auch B."/>
            <person name="Kono T."/>
            <person name="Mallez S."/>
            <person name="Zhang Y."/>
            <person name="Obille A."/>
            <person name="Becker A."/>
            <person name="Abrahante J.E."/>
            <person name="Garbe J."/>
            <person name="Badalamenti J.P."/>
            <person name="Herman A."/>
            <person name="Mangelson H."/>
            <person name="Liachko I."/>
            <person name="Sullivan S."/>
            <person name="Sone E.D."/>
            <person name="Koren S."/>
            <person name="Silverstein K.A.T."/>
            <person name="Beckman K.B."/>
            <person name="Gohl D.M."/>
        </authorList>
    </citation>
    <scope>NUCLEOTIDE SEQUENCE</scope>
    <source>
        <strain evidence="1">Duluth1</strain>
        <tissue evidence="1">Whole animal</tissue>
    </source>
</reference>
<evidence type="ECO:0000313" key="2">
    <source>
        <dbReference type="Proteomes" id="UP000828390"/>
    </source>
</evidence>
<dbReference type="EMBL" id="JAIWYP010000007">
    <property type="protein sequence ID" value="KAH3793471.1"/>
    <property type="molecule type" value="Genomic_DNA"/>
</dbReference>
<dbReference type="AlphaFoldDB" id="A0A9D4F8Z4"/>
<keyword evidence="2" id="KW-1185">Reference proteome</keyword>
<sequence length="113" mass="13224">MPVFLKPELLEEVFDVAEPVSSAIYHLRQSLNVLGLFDLFGGLPELKYLLSPSNVPLTMKRVLHMLKPLFFEERSNANRYVKDVYQMFIKYFRELSGTTMAGMSWKKREHYSC</sequence>
<evidence type="ECO:0000313" key="1">
    <source>
        <dbReference type="EMBL" id="KAH3793471.1"/>
    </source>
</evidence>
<comment type="caution">
    <text evidence="1">The sequence shown here is derived from an EMBL/GenBank/DDBJ whole genome shotgun (WGS) entry which is preliminary data.</text>
</comment>
<protein>
    <submittedName>
        <fullName evidence="1">Uncharacterized protein</fullName>
    </submittedName>
</protein>
<organism evidence="1 2">
    <name type="scientific">Dreissena polymorpha</name>
    <name type="common">Zebra mussel</name>
    <name type="synonym">Mytilus polymorpha</name>
    <dbReference type="NCBI Taxonomy" id="45954"/>
    <lineage>
        <taxon>Eukaryota</taxon>
        <taxon>Metazoa</taxon>
        <taxon>Spiralia</taxon>
        <taxon>Lophotrochozoa</taxon>
        <taxon>Mollusca</taxon>
        <taxon>Bivalvia</taxon>
        <taxon>Autobranchia</taxon>
        <taxon>Heteroconchia</taxon>
        <taxon>Euheterodonta</taxon>
        <taxon>Imparidentia</taxon>
        <taxon>Neoheterodontei</taxon>
        <taxon>Myida</taxon>
        <taxon>Dreissenoidea</taxon>
        <taxon>Dreissenidae</taxon>
        <taxon>Dreissena</taxon>
    </lineage>
</organism>
<gene>
    <name evidence="1" type="ORF">DPMN_146982</name>
</gene>
<dbReference type="Proteomes" id="UP000828390">
    <property type="component" value="Unassembled WGS sequence"/>
</dbReference>
<name>A0A9D4F8Z4_DREPO</name>
<proteinExistence type="predicted"/>
<accession>A0A9D4F8Z4</accession>
<reference evidence="1" key="2">
    <citation type="submission" date="2020-11" db="EMBL/GenBank/DDBJ databases">
        <authorList>
            <person name="McCartney M.A."/>
            <person name="Auch B."/>
            <person name="Kono T."/>
            <person name="Mallez S."/>
            <person name="Becker A."/>
            <person name="Gohl D.M."/>
            <person name="Silverstein K.A.T."/>
            <person name="Koren S."/>
            <person name="Bechman K.B."/>
            <person name="Herman A."/>
            <person name="Abrahante J.E."/>
            <person name="Garbe J."/>
        </authorList>
    </citation>
    <scope>NUCLEOTIDE SEQUENCE</scope>
    <source>
        <strain evidence="1">Duluth1</strain>
        <tissue evidence="1">Whole animal</tissue>
    </source>
</reference>